<reference evidence="10" key="1">
    <citation type="journal article" date="2019" name="Int. J. Syst. Evol. Microbiol.">
        <title>The Global Catalogue of Microorganisms (GCM) 10K type strain sequencing project: providing services to taxonomists for standard genome sequencing and annotation.</title>
        <authorList>
            <consortium name="The Broad Institute Genomics Platform"/>
            <consortium name="The Broad Institute Genome Sequencing Center for Infectious Disease"/>
            <person name="Wu L."/>
            <person name="Ma J."/>
        </authorList>
    </citation>
    <scope>NUCLEOTIDE SEQUENCE [LARGE SCALE GENOMIC DNA]</scope>
    <source>
        <strain evidence="10">CCUG 55608</strain>
    </source>
</reference>
<keyword evidence="3 6" id="KW-0812">Transmembrane</keyword>
<gene>
    <name evidence="9" type="ORF">ACFQ4C_29030</name>
</gene>
<evidence type="ECO:0000313" key="9">
    <source>
        <dbReference type="EMBL" id="MFD1145210.1"/>
    </source>
</evidence>
<comment type="caution">
    <text evidence="9">The sequence shown here is derived from an EMBL/GenBank/DDBJ whole genome shotgun (WGS) entry which is preliminary data.</text>
</comment>
<keyword evidence="5 6" id="KW-0472">Membrane</keyword>
<dbReference type="PANTHER" id="PTHR30572">
    <property type="entry name" value="MEMBRANE COMPONENT OF TRANSPORTER-RELATED"/>
    <property type="match status" value="1"/>
</dbReference>
<organism evidence="9 10">
    <name type="scientific">Larkinella insperata</name>
    <dbReference type="NCBI Taxonomy" id="332158"/>
    <lineage>
        <taxon>Bacteria</taxon>
        <taxon>Pseudomonadati</taxon>
        <taxon>Bacteroidota</taxon>
        <taxon>Cytophagia</taxon>
        <taxon>Cytophagales</taxon>
        <taxon>Spirosomataceae</taxon>
        <taxon>Larkinella</taxon>
    </lineage>
</organism>
<evidence type="ECO:0000259" key="8">
    <source>
        <dbReference type="Pfam" id="PF12704"/>
    </source>
</evidence>
<feature type="transmembrane region" description="Helical" evidence="6">
    <location>
        <begin position="426"/>
        <end position="444"/>
    </location>
</feature>
<evidence type="ECO:0000256" key="3">
    <source>
        <dbReference type="ARBA" id="ARBA00022692"/>
    </source>
</evidence>
<evidence type="ECO:0000256" key="2">
    <source>
        <dbReference type="ARBA" id="ARBA00022475"/>
    </source>
</evidence>
<feature type="transmembrane region" description="Helical" evidence="6">
    <location>
        <begin position="20"/>
        <end position="42"/>
    </location>
</feature>
<feature type="domain" description="ABC3 transporter permease C-terminal" evidence="7">
    <location>
        <begin position="669"/>
        <end position="782"/>
    </location>
</feature>
<dbReference type="EMBL" id="JBHTLP010000024">
    <property type="protein sequence ID" value="MFD1145210.1"/>
    <property type="molecule type" value="Genomic_DNA"/>
</dbReference>
<keyword evidence="10" id="KW-1185">Reference proteome</keyword>
<comment type="subcellular location">
    <subcellularLocation>
        <location evidence="1">Cell membrane</location>
        <topology evidence="1">Multi-pass membrane protein</topology>
    </subcellularLocation>
</comment>
<dbReference type="InterPro" id="IPR003838">
    <property type="entry name" value="ABC3_permease_C"/>
</dbReference>
<evidence type="ECO:0000313" key="10">
    <source>
        <dbReference type="Proteomes" id="UP001597116"/>
    </source>
</evidence>
<keyword evidence="2" id="KW-1003">Cell membrane</keyword>
<dbReference type="PROSITE" id="PS51257">
    <property type="entry name" value="PROKAR_LIPOPROTEIN"/>
    <property type="match status" value="1"/>
</dbReference>
<feature type="transmembrane region" description="Helical" evidence="6">
    <location>
        <begin position="721"/>
        <end position="737"/>
    </location>
</feature>
<dbReference type="Pfam" id="PF12704">
    <property type="entry name" value="MacB_PCD"/>
    <property type="match status" value="1"/>
</dbReference>
<name>A0ABW3QJR0_9BACT</name>
<feature type="transmembrane region" description="Helical" evidence="6">
    <location>
        <begin position="752"/>
        <end position="772"/>
    </location>
</feature>
<protein>
    <submittedName>
        <fullName evidence="9">ABC transporter permease</fullName>
    </submittedName>
</protein>
<feature type="transmembrane region" description="Helical" evidence="6">
    <location>
        <begin position="666"/>
        <end position="685"/>
    </location>
</feature>
<sequence>MLRNYVKIALRNLWRNQLYTGLNVGGLAIGLAACLLMALYVAHEFSYDGFHANADRIVRVTSLMTTPESPLVLASSPVPLATTLKQNYPEVETAVRLTPFEGIVRHGEKLLKEPDVYFADRDIVTVFSYPFLAGNPATALASPNSVVLTERLAKKYFGKTDVLGQTIEFDKRLYQVTGIMADAPSNTDLPVSALLGREFKGVRSWVDDDFPCYTYVLFRQQPNLADFSRKLAQIADKYANPELKKMGAEGYSLRFPVELLKDVHYSEGKMVDTPKGNKQYGYLFAFLAVFVLVIALLNYINLLTAKATERAREVGVRKANGAQRGQLIRQFLLESWLLSGLAVGVAVFLGLAAVPFFNELLSMRLQIAAPDAVALLFVTWGLITLAGGLYPAFVLSNYRPVEALKGSGPAFRLGTYGKGAWLRKSVIVFQFVLAVGMIAGVLVIRQQMNFLQNHDLGFTKERILIVYLPDDSTARAGAVALANSLKSRTEIDRVTLGSGMQVGGLLPMASTNIASNGRKREIMTNYLFVDDQFLPLLNIRLKDGRNLSSQSKADLNGGFIVNEAFVKMAGWKQGVGQTISGFDHKGKVIGVVKNFHYRSLHNLVEPLVIVYNTFPASSLMMNMQPEHLAVVKAIWQRHYPAHPFDYKFLDESVEAQYAKDRLMTTVFNGFAALTVLVSCLGLFGLVTFTTGQRTKEIGIRKILGASVVNVVLLLSKDFLKLVFIAIFIAAPVAWYALDRWLQDFAYRVGLEGWSFAWAGGLAVLIALLTVSYQSVKAALMNPVNSLKEP</sequence>
<feature type="transmembrane region" description="Helical" evidence="6">
    <location>
        <begin position="373"/>
        <end position="393"/>
    </location>
</feature>
<evidence type="ECO:0000256" key="6">
    <source>
        <dbReference type="SAM" id="Phobius"/>
    </source>
</evidence>
<dbReference type="Pfam" id="PF02687">
    <property type="entry name" value="FtsX"/>
    <property type="match status" value="2"/>
</dbReference>
<evidence type="ECO:0000256" key="5">
    <source>
        <dbReference type="ARBA" id="ARBA00023136"/>
    </source>
</evidence>
<keyword evidence="4 6" id="KW-1133">Transmembrane helix</keyword>
<feature type="domain" description="ABC3 transporter permease C-terminal" evidence="7">
    <location>
        <begin position="286"/>
        <end position="397"/>
    </location>
</feature>
<feature type="transmembrane region" description="Helical" evidence="6">
    <location>
        <begin position="336"/>
        <end position="361"/>
    </location>
</feature>
<dbReference type="RefSeq" id="WP_265988430.1">
    <property type="nucleotide sequence ID" value="NZ_CP110973.1"/>
</dbReference>
<feature type="transmembrane region" description="Helical" evidence="6">
    <location>
        <begin position="280"/>
        <end position="300"/>
    </location>
</feature>
<evidence type="ECO:0000256" key="1">
    <source>
        <dbReference type="ARBA" id="ARBA00004651"/>
    </source>
</evidence>
<proteinExistence type="predicted"/>
<dbReference type="InterPro" id="IPR025857">
    <property type="entry name" value="MacB_PCD"/>
</dbReference>
<accession>A0ABW3QJR0</accession>
<evidence type="ECO:0000259" key="7">
    <source>
        <dbReference type="Pfam" id="PF02687"/>
    </source>
</evidence>
<dbReference type="PANTHER" id="PTHR30572:SF18">
    <property type="entry name" value="ABC-TYPE MACROLIDE FAMILY EXPORT SYSTEM PERMEASE COMPONENT 2"/>
    <property type="match status" value="1"/>
</dbReference>
<dbReference type="InterPro" id="IPR050250">
    <property type="entry name" value="Macrolide_Exporter_MacB"/>
</dbReference>
<evidence type="ECO:0000256" key="4">
    <source>
        <dbReference type="ARBA" id="ARBA00022989"/>
    </source>
</evidence>
<dbReference type="Proteomes" id="UP001597116">
    <property type="component" value="Unassembled WGS sequence"/>
</dbReference>
<feature type="domain" description="MacB-like periplasmic core" evidence="8">
    <location>
        <begin position="20"/>
        <end position="186"/>
    </location>
</feature>